<feature type="chain" id="PRO_5009290117" description="DUF3108 domain-containing protein" evidence="1">
    <location>
        <begin position="22"/>
        <end position="236"/>
    </location>
</feature>
<dbReference type="Pfam" id="PF11306">
    <property type="entry name" value="DUF3108"/>
    <property type="match status" value="1"/>
</dbReference>
<evidence type="ECO:0000313" key="2">
    <source>
        <dbReference type="EMBL" id="SEG18453.1"/>
    </source>
</evidence>
<dbReference type="Proteomes" id="UP000236742">
    <property type="component" value="Unassembled WGS sequence"/>
</dbReference>
<accession>A0A1H5Y3E8</accession>
<gene>
    <name evidence="2" type="ORF">SAMN05421751_11444</name>
</gene>
<keyword evidence="3" id="KW-1185">Reference proteome</keyword>
<protein>
    <recommendedName>
        <fullName evidence="4">DUF3108 domain-containing protein</fullName>
    </recommendedName>
</protein>
<evidence type="ECO:0000256" key="1">
    <source>
        <dbReference type="SAM" id="SignalP"/>
    </source>
</evidence>
<evidence type="ECO:0008006" key="4">
    <source>
        <dbReference type="Google" id="ProtNLM"/>
    </source>
</evidence>
<evidence type="ECO:0000313" key="3">
    <source>
        <dbReference type="Proteomes" id="UP000236742"/>
    </source>
</evidence>
<sequence>MSRGLVCLILSCLAWGIPAQAETMRFDVTALGFKVGAFEMSAEETATRYSVSARFGTTGLVRLFRDMGFEMRASGRRLGREFFPDDYSEEVNTGRRTSSARLHYVGGVPQLTGGAVSDGEVAPLDPATQGGTLDPLTALFTVLRDQNAETLCKADMQIFDGGRRTRVILTGRIDTGAAVTCTGQFRRIAGYPDHDLEARGVVPLTIRYAPGDNGRMRAQSALLRTSYGPVGLRRRD</sequence>
<reference evidence="3" key="1">
    <citation type="submission" date="2016-10" db="EMBL/GenBank/DDBJ databases">
        <authorList>
            <person name="Varghese N."/>
            <person name="Submissions S."/>
        </authorList>
    </citation>
    <scope>NUCLEOTIDE SEQUENCE [LARGE SCALE GENOMIC DNA]</scope>
    <source>
        <strain evidence="3">DSM 23413</strain>
    </source>
</reference>
<feature type="signal peptide" evidence="1">
    <location>
        <begin position="1"/>
        <end position="21"/>
    </location>
</feature>
<dbReference type="EMBL" id="FNVD01000014">
    <property type="protein sequence ID" value="SEG18453.1"/>
    <property type="molecule type" value="Genomic_DNA"/>
</dbReference>
<proteinExistence type="predicted"/>
<dbReference type="AlphaFoldDB" id="A0A1H5Y3E8"/>
<organism evidence="2 3">
    <name type="scientific">Jhaorihella thermophila</name>
    <dbReference type="NCBI Taxonomy" id="488547"/>
    <lineage>
        <taxon>Bacteria</taxon>
        <taxon>Pseudomonadati</taxon>
        <taxon>Pseudomonadota</taxon>
        <taxon>Alphaproteobacteria</taxon>
        <taxon>Rhodobacterales</taxon>
        <taxon>Paracoccaceae</taxon>
        <taxon>Jhaorihella</taxon>
    </lineage>
</organism>
<dbReference type="InterPro" id="IPR021457">
    <property type="entry name" value="DUF3108"/>
</dbReference>
<keyword evidence="1" id="KW-0732">Signal</keyword>
<name>A0A1H5Y3E8_9RHOB</name>